<feature type="domain" description="C2H2-type" evidence="2">
    <location>
        <begin position="732"/>
        <end position="760"/>
    </location>
</feature>
<feature type="compositionally biased region" description="Low complexity" evidence="1">
    <location>
        <begin position="713"/>
        <end position="725"/>
    </location>
</feature>
<feature type="region of interest" description="Disordered" evidence="1">
    <location>
        <begin position="704"/>
        <end position="725"/>
    </location>
</feature>
<name>A0ABR4A7C6_9LECA</name>
<organism evidence="3 4">
    <name type="scientific">Stereocaulon virgatum</name>
    <dbReference type="NCBI Taxonomy" id="373712"/>
    <lineage>
        <taxon>Eukaryota</taxon>
        <taxon>Fungi</taxon>
        <taxon>Dikarya</taxon>
        <taxon>Ascomycota</taxon>
        <taxon>Pezizomycotina</taxon>
        <taxon>Lecanoromycetes</taxon>
        <taxon>OSLEUM clade</taxon>
        <taxon>Lecanoromycetidae</taxon>
        <taxon>Lecanorales</taxon>
        <taxon>Lecanorineae</taxon>
        <taxon>Stereocaulaceae</taxon>
        <taxon>Stereocaulon</taxon>
    </lineage>
</organism>
<gene>
    <name evidence="3" type="ORF">N7G274_005596</name>
</gene>
<feature type="domain" description="C2H2-type" evidence="2">
    <location>
        <begin position="766"/>
        <end position="793"/>
    </location>
</feature>
<evidence type="ECO:0000313" key="3">
    <source>
        <dbReference type="EMBL" id="KAL2041812.1"/>
    </source>
</evidence>
<feature type="region of interest" description="Disordered" evidence="1">
    <location>
        <begin position="788"/>
        <end position="813"/>
    </location>
</feature>
<keyword evidence="4" id="KW-1185">Reference proteome</keyword>
<feature type="region of interest" description="Disordered" evidence="1">
    <location>
        <begin position="745"/>
        <end position="764"/>
    </location>
</feature>
<feature type="region of interest" description="Disordered" evidence="1">
    <location>
        <begin position="36"/>
        <end position="74"/>
    </location>
</feature>
<feature type="compositionally biased region" description="Polar residues" evidence="1">
    <location>
        <begin position="55"/>
        <end position="74"/>
    </location>
</feature>
<dbReference type="Proteomes" id="UP001590950">
    <property type="component" value="Unassembled WGS sequence"/>
</dbReference>
<dbReference type="Gene3D" id="3.30.160.60">
    <property type="entry name" value="Classic Zinc Finger"/>
    <property type="match status" value="1"/>
</dbReference>
<reference evidence="3 4" key="1">
    <citation type="submission" date="2024-09" db="EMBL/GenBank/DDBJ databases">
        <title>Rethinking Asexuality: The Enigmatic Case of Functional Sexual Genes in Lepraria (Stereocaulaceae).</title>
        <authorList>
            <person name="Doellman M."/>
            <person name="Sun Y."/>
            <person name="Barcenas-Pena A."/>
            <person name="Lumbsch H.T."/>
            <person name="Grewe F."/>
        </authorList>
    </citation>
    <scope>NUCLEOTIDE SEQUENCE [LARGE SCALE GENOMIC DNA]</scope>
    <source>
        <strain evidence="3 4">Mercado 3170</strain>
    </source>
</reference>
<dbReference type="EMBL" id="JBEFKJ010000016">
    <property type="protein sequence ID" value="KAL2041812.1"/>
    <property type="molecule type" value="Genomic_DNA"/>
</dbReference>
<comment type="caution">
    <text evidence="3">The sequence shown here is derived from an EMBL/GenBank/DDBJ whole genome shotgun (WGS) entry which is preliminary data.</text>
</comment>
<sequence length="813" mass="91077">MTRAPFRIYTRRSMIMSGMRPLAQEVPDWASQNFEAPSCLEDGSDVEPVYHTPNPAASPTQSAPHWSPADTGSQGYCNGATLGSQPDEFDACLNNEPMLDAPQCDTDQAFNRQSYLEEERPEGHIQEPVGQEIFYSNTQIHVPLYVAHVGSQFNPTPWNYTKDAGTQDRNTATRYDIVSDNPHNTRLITDALFSSGCANPKSPVRYHASPQRKDIEDNVPIEDYDLHMLSTYRNRYARTPPESSSYSHRLPGILVSDPLGRTVAPTIKGFPIYLSGEDSITPDTLVADVCDIFYGLHTVWSPKLASIPELHGYCSALPKCWLFNTGVLVLQQCYHGVLPRTFGDLFALMHVAYSFTLADGRGDDTRIWDNFSSDVYQWHHALADGAEKGLFARVWDRLWCRQETPDTLLLALNQLRTFTPTKYPTAIGSSGGPEAMIVQSPVEPSADVTERTSIDWKPSDQPSLLFGGAVIRECSRFLDLFEYAGIINNFEHNPTSHECRSPQISFIQSMREHLIEPLRQQYTTPEFCNHIKRVEAWLRKGLFGGIRQLEVVLIWDSKSPQISSGTLETFMNDVATRCNTAIYPPDANWRNDYYATHLGMVSKLHVQKEQHSSFDFCLSWQIPAVQTAPIDSLQPLPNVPPSLLFDPRSSPTTHSLPRSPCLNLSETSYSDYPHTDTSIAYLSSSIPVLPVDAVEIPLTSDQRVRKDPPCQFTSPSSSTASAVSLESTTGVTRCPRCGKVFHGKPLSQSRSLRRHMKAEHNSNPRLRCPFPECDVTFKAGRSDNLRRHMEQRHGSALPSDLSAPTPRRRRSTG</sequence>
<protein>
    <recommendedName>
        <fullName evidence="2">C2H2-type domain-containing protein</fullName>
    </recommendedName>
</protein>
<accession>A0ABR4A7C6</accession>
<evidence type="ECO:0000259" key="2">
    <source>
        <dbReference type="SMART" id="SM00355"/>
    </source>
</evidence>
<evidence type="ECO:0000313" key="4">
    <source>
        <dbReference type="Proteomes" id="UP001590950"/>
    </source>
</evidence>
<dbReference type="InterPro" id="IPR013087">
    <property type="entry name" value="Znf_C2H2_type"/>
</dbReference>
<proteinExistence type="predicted"/>
<evidence type="ECO:0000256" key="1">
    <source>
        <dbReference type="SAM" id="MobiDB-lite"/>
    </source>
</evidence>
<dbReference type="SMART" id="SM00355">
    <property type="entry name" value="ZnF_C2H2"/>
    <property type="match status" value="2"/>
</dbReference>